<gene>
    <name evidence="2" type="ORF">SDC9_170189</name>
</gene>
<dbReference type="Gene3D" id="3.10.580.10">
    <property type="entry name" value="CBS-domain"/>
    <property type="match status" value="1"/>
</dbReference>
<sequence length="112" mass="12692">MAVLDDEGDLRGIIALEDILRYSLPEHMLWLDDLTPIYNFEPFADMLANAGETKVADVMREDFIKVSEDVPAVQLAKLFLTHHAAELLVVDRNGNLRGAVAMRDFCAKLFWE</sequence>
<dbReference type="SUPFAM" id="SSF54631">
    <property type="entry name" value="CBS-domain pair"/>
    <property type="match status" value="1"/>
</dbReference>
<dbReference type="PROSITE" id="PS51371">
    <property type="entry name" value="CBS"/>
    <property type="match status" value="1"/>
</dbReference>
<organism evidence="2">
    <name type="scientific">bioreactor metagenome</name>
    <dbReference type="NCBI Taxonomy" id="1076179"/>
    <lineage>
        <taxon>unclassified sequences</taxon>
        <taxon>metagenomes</taxon>
        <taxon>ecological metagenomes</taxon>
    </lineage>
</organism>
<evidence type="ECO:0000259" key="1">
    <source>
        <dbReference type="PROSITE" id="PS51371"/>
    </source>
</evidence>
<dbReference type="Pfam" id="PF00571">
    <property type="entry name" value="CBS"/>
    <property type="match status" value="1"/>
</dbReference>
<name>A0A645G850_9ZZZZ</name>
<dbReference type="InterPro" id="IPR046342">
    <property type="entry name" value="CBS_dom_sf"/>
</dbReference>
<protein>
    <recommendedName>
        <fullName evidence="1">CBS domain-containing protein</fullName>
    </recommendedName>
</protein>
<accession>A0A645G850</accession>
<comment type="caution">
    <text evidence="2">The sequence shown here is derived from an EMBL/GenBank/DDBJ whole genome shotgun (WGS) entry which is preliminary data.</text>
</comment>
<reference evidence="2" key="1">
    <citation type="submission" date="2019-08" db="EMBL/GenBank/DDBJ databases">
        <authorList>
            <person name="Kucharzyk K."/>
            <person name="Murdoch R.W."/>
            <person name="Higgins S."/>
            <person name="Loffler F."/>
        </authorList>
    </citation>
    <scope>NUCLEOTIDE SEQUENCE</scope>
</reference>
<dbReference type="InterPro" id="IPR000644">
    <property type="entry name" value="CBS_dom"/>
</dbReference>
<evidence type="ECO:0000313" key="2">
    <source>
        <dbReference type="EMBL" id="MPN22805.1"/>
    </source>
</evidence>
<dbReference type="AlphaFoldDB" id="A0A645G850"/>
<proteinExistence type="predicted"/>
<dbReference type="EMBL" id="VSSQ01071131">
    <property type="protein sequence ID" value="MPN22805.1"/>
    <property type="molecule type" value="Genomic_DNA"/>
</dbReference>
<feature type="domain" description="CBS" evidence="1">
    <location>
        <begin position="59"/>
        <end position="112"/>
    </location>
</feature>